<dbReference type="Pfam" id="PF06069">
    <property type="entry name" value="PerC"/>
    <property type="match status" value="1"/>
</dbReference>
<accession>A0A1X1EMN9</accession>
<dbReference type="STRING" id="55209.HA50_27180"/>
<evidence type="ECO:0000313" key="1">
    <source>
        <dbReference type="EMBL" id="ORM90220.1"/>
    </source>
</evidence>
<dbReference type="InterPro" id="IPR024684">
    <property type="entry name" value="Tscrpt_act_PerC/SfV_Orf40"/>
</dbReference>
<organism evidence="1 2">
    <name type="scientific">Pantoea cypripedii</name>
    <name type="common">Pectobacterium cypripedii</name>
    <name type="synonym">Erwinia cypripedii</name>
    <dbReference type="NCBI Taxonomy" id="55209"/>
    <lineage>
        <taxon>Bacteria</taxon>
        <taxon>Pseudomonadati</taxon>
        <taxon>Pseudomonadota</taxon>
        <taxon>Gammaproteobacteria</taxon>
        <taxon>Enterobacterales</taxon>
        <taxon>Erwiniaceae</taxon>
        <taxon>Pantoea</taxon>
    </lineage>
</organism>
<proteinExistence type="predicted"/>
<dbReference type="OrthoDB" id="6630580at2"/>
<dbReference type="EMBL" id="MLJI01000002">
    <property type="protein sequence ID" value="ORM90220.1"/>
    <property type="molecule type" value="Genomic_DNA"/>
</dbReference>
<gene>
    <name evidence="1" type="ORF">HA50_27180</name>
</gene>
<protein>
    <submittedName>
        <fullName evidence="1">PerC family transcriptional regulator</fullName>
    </submittedName>
</protein>
<dbReference type="RefSeq" id="WP_084879970.1">
    <property type="nucleotide sequence ID" value="NZ_JAGGMY010000001.1"/>
</dbReference>
<evidence type="ECO:0000313" key="2">
    <source>
        <dbReference type="Proteomes" id="UP000193749"/>
    </source>
</evidence>
<comment type="caution">
    <text evidence="1">The sequence shown here is derived from an EMBL/GenBank/DDBJ whole genome shotgun (WGS) entry which is preliminary data.</text>
</comment>
<reference evidence="1 2" key="1">
    <citation type="journal article" date="2017" name="Antonie Van Leeuwenhoek">
        <title>Phylogenomic resolution of the bacterial genus Pantoea and its relationship with Erwinia and Tatumella.</title>
        <authorList>
            <person name="Palmer M."/>
            <person name="Steenkamp E.T."/>
            <person name="Coetzee M.P."/>
            <person name="Chan W.Y."/>
            <person name="van Zyl E."/>
            <person name="De Maayer P."/>
            <person name="Coutinho T.A."/>
            <person name="Blom J."/>
            <person name="Smits T.H."/>
            <person name="Duffy B."/>
            <person name="Venter S.N."/>
        </authorList>
    </citation>
    <scope>NUCLEOTIDE SEQUENCE [LARGE SCALE GENOMIC DNA]</scope>
    <source>
        <strain evidence="1 2">LMG 2657</strain>
    </source>
</reference>
<keyword evidence="2" id="KW-1185">Reference proteome</keyword>
<dbReference type="AlphaFoldDB" id="A0A1X1EMN9"/>
<name>A0A1X1EMN9_PANCY</name>
<sequence length="77" mass="9165">MELKDSIAELLESRGQWRRAARRWLTVMDGVIDDVEREAIVRRREHCIDMGANTPPDGRRSETRRLYKIQSRYNDGY</sequence>
<dbReference type="Proteomes" id="UP000193749">
    <property type="component" value="Unassembled WGS sequence"/>
</dbReference>